<dbReference type="EMBL" id="BART01035838">
    <property type="protein sequence ID" value="GAH05823.1"/>
    <property type="molecule type" value="Genomic_DNA"/>
</dbReference>
<comment type="caution">
    <text evidence="3">The sequence shown here is derived from an EMBL/GenBank/DDBJ whole genome shotgun (WGS) entry which is preliminary data.</text>
</comment>
<feature type="domain" description="Metalloprotease TldD/E C-terminal" evidence="2">
    <location>
        <begin position="89"/>
        <end position="182"/>
    </location>
</feature>
<dbReference type="InterPro" id="IPR045569">
    <property type="entry name" value="Metalloprtase-TldD/E_C"/>
</dbReference>
<dbReference type="GO" id="GO:0006508">
    <property type="term" value="P:proteolysis"/>
    <property type="evidence" value="ECO:0007669"/>
    <property type="project" value="InterPro"/>
</dbReference>
<proteinExistence type="inferred from homology"/>
<organism evidence="3">
    <name type="scientific">marine sediment metagenome</name>
    <dbReference type="NCBI Taxonomy" id="412755"/>
    <lineage>
        <taxon>unclassified sequences</taxon>
        <taxon>metagenomes</taxon>
        <taxon>ecological metagenomes</taxon>
    </lineage>
</organism>
<feature type="non-terminal residue" evidence="3">
    <location>
        <position position="1"/>
    </location>
</feature>
<comment type="similarity">
    <text evidence="1">Belongs to the peptidase U62 family.</text>
</comment>
<evidence type="ECO:0000256" key="1">
    <source>
        <dbReference type="ARBA" id="ARBA00005836"/>
    </source>
</evidence>
<name>X1EAX5_9ZZZZ</name>
<accession>X1EAX5</accession>
<dbReference type="SUPFAM" id="SSF111283">
    <property type="entry name" value="Putative modulator of DNA gyrase, PmbA/TldD"/>
    <property type="match status" value="1"/>
</dbReference>
<dbReference type="PANTHER" id="PTHR30624">
    <property type="entry name" value="UNCHARACTERIZED PROTEIN TLDD AND PMBA"/>
    <property type="match status" value="1"/>
</dbReference>
<dbReference type="Pfam" id="PF19289">
    <property type="entry name" value="PmbA_TldD_3rd"/>
    <property type="match status" value="1"/>
</dbReference>
<dbReference type="AlphaFoldDB" id="X1EAX5"/>
<sequence>SVTRMNLNGPKMLVNSDGSQIDWEFLITDMRVNVTSKTSSGAMVIGAEGHGGTLGLEAFESGNNTPEKMGEIAGKNAKEQLQAKSCPAGKFRALVEEDLVGVLAHESFGHLSEADFIVTGGSPLTDKVGTVLGTEHATIIDGGIPDIKKFGGLWLPYDDQGTATNQTTVLEKGVLKHYLHNRG</sequence>
<dbReference type="InterPro" id="IPR036059">
    <property type="entry name" value="TldD/PmbA_sf"/>
</dbReference>
<dbReference type="GO" id="GO:0008237">
    <property type="term" value="F:metallopeptidase activity"/>
    <property type="evidence" value="ECO:0007669"/>
    <property type="project" value="InterPro"/>
</dbReference>
<evidence type="ECO:0000259" key="2">
    <source>
        <dbReference type="Pfam" id="PF19289"/>
    </source>
</evidence>
<feature type="non-terminal residue" evidence="3">
    <location>
        <position position="183"/>
    </location>
</feature>
<dbReference type="GO" id="GO:0005829">
    <property type="term" value="C:cytosol"/>
    <property type="evidence" value="ECO:0007669"/>
    <property type="project" value="TreeGrafter"/>
</dbReference>
<dbReference type="InterPro" id="IPR051463">
    <property type="entry name" value="Peptidase_U62_metallo"/>
</dbReference>
<dbReference type="PANTHER" id="PTHR30624:SF0">
    <property type="entry name" value="METALLOPROTEASE SLR0863"/>
    <property type="match status" value="1"/>
</dbReference>
<protein>
    <recommendedName>
        <fullName evidence="2">Metalloprotease TldD/E C-terminal domain-containing protein</fullName>
    </recommendedName>
</protein>
<reference evidence="3" key="1">
    <citation type="journal article" date="2014" name="Front. Microbiol.">
        <title>High frequency of phylogenetically diverse reductive dehalogenase-homologous genes in deep subseafloor sedimentary metagenomes.</title>
        <authorList>
            <person name="Kawai M."/>
            <person name="Futagami T."/>
            <person name="Toyoda A."/>
            <person name="Takaki Y."/>
            <person name="Nishi S."/>
            <person name="Hori S."/>
            <person name="Arai W."/>
            <person name="Tsubouchi T."/>
            <person name="Morono Y."/>
            <person name="Uchiyama I."/>
            <person name="Ito T."/>
            <person name="Fujiyama A."/>
            <person name="Inagaki F."/>
            <person name="Takami H."/>
        </authorList>
    </citation>
    <scope>NUCLEOTIDE SEQUENCE</scope>
    <source>
        <strain evidence="3">Expedition CK06-06</strain>
    </source>
</reference>
<gene>
    <name evidence="3" type="ORF">S01H4_60684</name>
</gene>
<evidence type="ECO:0000313" key="3">
    <source>
        <dbReference type="EMBL" id="GAH05823.1"/>
    </source>
</evidence>